<organism evidence="2 3">
    <name type="scientific">Lophium mytilinum</name>
    <dbReference type="NCBI Taxonomy" id="390894"/>
    <lineage>
        <taxon>Eukaryota</taxon>
        <taxon>Fungi</taxon>
        <taxon>Dikarya</taxon>
        <taxon>Ascomycota</taxon>
        <taxon>Pezizomycotina</taxon>
        <taxon>Dothideomycetes</taxon>
        <taxon>Pleosporomycetidae</taxon>
        <taxon>Mytilinidiales</taxon>
        <taxon>Mytilinidiaceae</taxon>
        <taxon>Lophium</taxon>
    </lineage>
</organism>
<proteinExistence type="predicted"/>
<dbReference type="PANTHER" id="PTHR35394:SF5">
    <property type="entry name" value="DUF3176 DOMAIN-CONTAINING PROTEIN"/>
    <property type="match status" value="1"/>
</dbReference>
<keyword evidence="1" id="KW-0812">Transmembrane</keyword>
<protein>
    <submittedName>
        <fullName evidence="2">Uncharacterized protein</fullName>
    </submittedName>
</protein>
<dbReference type="OrthoDB" id="5242705at2759"/>
<dbReference type="EMBL" id="MU004183">
    <property type="protein sequence ID" value="KAF2500858.1"/>
    <property type="molecule type" value="Genomic_DNA"/>
</dbReference>
<keyword evidence="3" id="KW-1185">Reference proteome</keyword>
<keyword evidence="1" id="KW-1133">Transmembrane helix</keyword>
<accession>A0A6A6R7Y4</accession>
<dbReference type="InterPro" id="IPR021514">
    <property type="entry name" value="DUF3176"/>
</dbReference>
<feature type="non-terminal residue" evidence="2">
    <location>
        <position position="109"/>
    </location>
</feature>
<dbReference type="Proteomes" id="UP000799750">
    <property type="component" value="Unassembled WGS sequence"/>
</dbReference>
<dbReference type="Pfam" id="PF11374">
    <property type="entry name" value="DUF3176"/>
    <property type="match status" value="1"/>
</dbReference>
<dbReference type="PANTHER" id="PTHR35394">
    <property type="entry name" value="DUF3176 DOMAIN-CONTAINING PROTEIN"/>
    <property type="match status" value="1"/>
</dbReference>
<feature type="non-terminal residue" evidence="2">
    <location>
        <position position="1"/>
    </location>
</feature>
<keyword evidence="1" id="KW-0472">Membrane</keyword>
<dbReference type="AlphaFoldDB" id="A0A6A6R7Y4"/>
<evidence type="ECO:0000256" key="1">
    <source>
        <dbReference type="SAM" id="Phobius"/>
    </source>
</evidence>
<gene>
    <name evidence="2" type="ORF">BU16DRAFT_442727</name>
</gene>
<feature type="transmembrane region" description="Helical" evidence="1">
    <location>
        <begin position="23"/>
        <end position="43"/>
    </location>
</feature>
<evidence type="ECO:0000313" key="2">
    <source>
        <dbReference type="EMBL" id="KAF2500858.1"/>
    </source>
</evidence>
<reference evidence="2" key="1">
    <citation type="journal article" date="2020" name="Stud. Mycol.">
        <title>101 Dothideomycetes genomes: a test case for predicting lifestyles and emergence of pathogens.</title>
        <authorList>
            <person name="Haridas S."/>
            <person name="Albert R."/>
            <person name="Binder M."/>
            <person name="Bloem J."/>
            <person name="Labutti K."/>
            <person name="Salamov A."/>
            <person name="Andreopoulos B."/>
            <person name="Baker S."/>
            <person name="Barry K."/>
            <person name="Bills G."/>
            <person name="Bluhm B."/>
            <person name="Cannon C."/>
            <person name="Castanera R."/>
            <person name="Culley D."/>
            <person name="Daum C."/>
            <person name="Ezra D."/>
            <person name="Gonzalez J."/>
            <person name="Henrissat B."/>
            <person name="Kuo A."/>
            <person name="Liang C."/>
            <person name="Lipzen A."/>
            <person name="Lutzoni F."/>
            <person name="Magnuson J."/>
            <person name="Mondo S."/>
            <person name="Nolan M."/>
            <person name="Ohm R."/>
            <person name="Pangilinan J."/>
            <person name="Park H.-J."/>
            <person name="Ramirez L."/>
            <person name="Alfaro M."/>
            <person name="Sun H."/>
            <person name="Tritt A."/>
            <person name="Yoshinaga Y."/>
            <person name="Zwiers L.-H."/>
            <person name="Turgeon B."/>
            <person name="Goodwin S."/>
            <person name="Spatafora J."/>
            <person name="Crous P."/>
            <person name="Grigoriev I."/>
        </authorList>
    </citation>
    <scope>NUCLEOTIDE SEQUENCE</scope>
    <source>
        <strain evidence="2">CBS 269.34</strain>
    </source>
</reference>
<sequence length="109" mass="11990">TGQINSTWKRLSTSMTDSWIPEIASLATSIALLIGLAVLFITWDGKFTSKWTAWLSFPTVVAVMTKASQAALAVPVASSLSQMGWMHFHEQNAVLDFQRFDAATRSPWG</sequence>
<name>A0A6A6R7Y4_9PEZI</name>
<evidence type="ECO:0000313" key="3">
    <source>
        <dbReference type="Proteomes" id="UP000799750"/>
    </source>
</evidence>